<dbReference type="GO" id="GO:0005829">
    <property type="term" value="C:cytosol"/>
    <property type="evidence" value="ECO:0007669"/>
    <property type="project" value="TreeGrafter"/>
</dbReference>
<evidence type="ECO:0000256" key="10">
    <source>
        <dbReference type="HAMAP-Rule" id="MF_01615"/>
    </source>
</evidence>
<keyword evidence="14" id="KW-1185">Reference proteome</keyword>
<dbReference type="PANTHER" id="PTHR31559">
    <property type="entry name" value="PYRIDOXAL 5'-PHOSPHATE SYNTHASE SUBUNIT SNO"/>
    <property type="match status" value="1"/>
</dbReference>
<dbReference type="PROSITE" id="PS51130">
    <property type="entry name" value="PDXT_SNO_2"/>
    <property type="match status" value="1"/>
</dbReference>
<keyword evidence="13" id="KW-0808">Transferase</keyword>
<evidence type="ECO:0000256" key="11">
    <source>
        <dbReference type="PIRSR" id="PIRSR005639-1"/>
    </source>
</evidence>
<evidence type="ECO:0000313" key="13">
    <source>
        <dbReference type="EMBL" id="CCM64958.1"/>
    </source>
</evidence>
<evidence type="ECO:0000256" key="6">
    <source>
        <dbReference type="ARBA" id="ARBA00047992"/>
    </source>
</evidence>
<dbReference type="STRING" id="1229780.BN381_50100"/>
<feature type="active site" description="Charge relay system" evidence="10 11">
    <location>
        <position position="175"/>
    </location>
</feature>
<dbReference type="PROSITE" id="PS51274">
    <property type="entry name" value="GATASE_COBBQ"/>
    <property type="match status" value="1"/>
</dbReference>
<dbReference type="UniPathway" id="UPA00245"/>
<name>R4Z2J8_9ACTN</name>
<evidence type="ECO:0000256" key="1">
    <source>
        <dbReference type="ARBA" id="ARBA00008345"/>
    </source>
</evidence>
<evidence type="ECO:0000256" key="9">
    <source>
        <dbReference type="ARBA" id="ARBA00064749"/>
    </source>
</evidence>
<keyword evidence="4 10" id="KW-0315">Glutamine amidotransferase</keyword>
<comment type="similarity">
    <text evidence="1 10">Belongs to the glutaminase PdxT/SNO family.</text>
</comment>
<dbReference type="Gene3D" id="3.40.50.880">
    <property type="match status" value="1"/>
</dbReference>
<dbReference type="eggNOG" id="COG0311">
    <property type="taxonomic scope" value="Bacteria"/>
</dbReference>
<comment type="subunit">
    <text evidence="9 10">In the presence of PdxS, forms a dodecamer of heterodimers. Only shows activity in the heterodimer.</text>
</comment>
<dbReference type="GO" id="GO:1903600">
    <property type="term" value="C:glutaminase complex"/>
    <property type="evidence" value="ECO:0007669"/>
    <property type="project" value="TreeGrafter"/>
</dbReference>
<feature type="binding site" evidence="10 12">
    <location>
        <begin position="47"/>
        <end position="49"/>
    </location>
    <ligand>
        <name>L-glutamine</name>
        <dbReference type="ChEBI" id="CHEBI:58359"/>
    </ligand>
</feature>
<comment type="function">
    <text evidence="8 10">Catalyzes the hydrolysis of glutamine to glutamate and ammonia as part of the biosynthesis of pyridoxal 5'-phosphate. The resulting ammonia molecule is channeled to the active site of PdxS.</text>
</comment>
<evidence type="ECO:0000256" key="2">
    <source>
        <dbReference type="ARBA" id="ARBA00022801"/>
    </source>
</evidence>
<dbReference type="FunFam" id="3.40.50.880:FF:000010">
    <property type="entry name" value="uncharacterized protein LOC100176842 isoform X2"/>
    <property type="match status" value="1"/>
</dbReference>
<sequence length="200" mass="21504">MATVGVLALQGAARAHRRMLEHLGVSVREVRRPAHLDDVEALVIPGGESTTISLLLDRSGLRHPLVERLSGGMAVLGTCAGAILLASDVRDGRDDRPGLDVLDMTVRRNGFGRQLASFEVDLSIELDPPLGGSSRAVFIRAPRIERVGPGIEVVARYGGEPVAVAAGGVWATTFHPELTDDLRLHRAWLESTNREARKLA</sequence>
<dbReference type="OrthoDB" id="9810320at2"/>
<evidence type="ECO:0000256" key="7">
    <source>
        <dbReference type="ARBA" id="ARBA00049534"/>
    </source>
</evidence>
<comment type="catalytic activity">
    <reaction evidence="7 10">
        <text>L-glutamine + H2O = L-glutamate + NH4(+)</text>
        <dbReference type="Rhea" id="RHEA:15889"/>
        <dbReference type="ChEBI" id="CHEBI:15377"/>
        <dbReference type="ChEBI" id="CHEBI:28938"/>
        <dbReference type="ChEBI" id="CHEBI:29985"/>
        <dbReference type="ChEBI" id="CHEBI:58359"/>
        <dbReference type="EC" id="3.5.1.2"/>
    </reaction>
</comment>
<feature type="binding site" evidence="10 12">
    <location>
        <position position="108"/>
    </location>
    <ligand>
        <name>L-glutamine</name>
        <dbReference type="ChEBI" id="CHEBI:58359"/>
    </ligand>
</feature>
<dbReference type="AlphaFoldDB" id="R4Z2J8"/>
<feature type="binding site" evidence="10 12">
    <location>
        <begin position="139"/>
        <end position="140"/>
    </location>
    <ligand>
        <name>L-glutamine</name>
        <dbReference type="ChEBI" id="CHEBI:58359"/>
    </ligand>
</feature>
<evidence type="ECO:0000313" key="14">
    <source>
        <dbReference type="Proteomes" id="UP000018291"/>
    </source>
</evidence>
<keyword evidence="5 10" id="KW-0456">Lyase</keyword>
<organism evidence="13 14">
    <name type="scientific">Candidatus Neomicrothrix parvicella RN1</name>
    <dbReference type="NCBI Taxonomy" id="1229780"/>
    <lineage>
        <taxon>Bacteria</taxon>
        <taxon>Bacillati</taxon>
        <taxon>Actinomycetota</taxon>
        <taxon>Acidimicrobiia</taxon>
        <taxon>Acidimicrobiales</taxon>
        <taxon>Microthrixaceae</taxon>
        <taxon>Candidatus Neomicrothrix</taxon>
    </lineage>
</organism>
<dbReference type="GO" id="GO:0006543">
    <property type="term" value="P:L-glutamine catabolic process"/>
    <property type="evidence" value="ECO:0007669"/>
    <property type="project" value="UniProtKB-UniRule"/>
</dbReference>
<dbReference type="NCBIfam" id="TIGR03800">
    <property type="entry name" value="PLP_synth_Pdx2"/>
    <property type="match status" value="1"/>
</dbReference>
<comment type="pathway">
    <text evidence="10">Cofactor biosynthesis; pyridoxal 5'-phosphate biosynthesis.</text>
</comment>
<feature type="active site" description="Nucleophile" evidence="10 11">
    <location>
        <position position="79"/>
    </location>
</feature>
<protein>
    <recommendedName>
        <fullName evidence="10">Pyridoxal 5'-phosphate synthase subunit PdxT</fullName>
        <ecNumber evidence="10">4.3.3.6</ecNumber>
    </recommendedName>
    <alternativeName>
        <fullName evidence="10">Pdx2</fullName>
    </alternativeName>
    <alternativeName>
        <fullName evidence="10">Pyridoxal 5'-phosphate synthase glutaminase subunit</fullName>
        <ecNumber evidence="10">3.5.1.2</ecNumber>
    </alternativeName>
</protein>
<evidence type="ECO:0000256" key="8">
    <source>
        <dbReference type="ARBA" id="ARBA00054599"/>
    </source>
</evidence>
<dbReference type="EC" id="3.5.1.2" evidence="10"/>
<dbReference type="PANTHER" id="PTHR31559:SF0">
    <property type="entry name" value="PYRIDOXAL 5'-PHOSPHATE SYNTHASE SUBUNIT SNO1-RELATED"/>
    <property type="match status" value="1"/>
</dbReference>
<evidence type="ECO:0000256" key="3">
    <source>
        <dbReference type="ARBA" id="ARBA00022898"/>
    </source>
</evidence>
<dbReference type="PROSITE" id="PS01236">
    <property type="entry name" value="PDXT_SNO_1"/>
    <property type="match status" value="1"/>
</dbReference>
<dbReference type="Pfam" id="PF01174">
    <property type="entry name" value="SNO"/>
    <property type="match status" value="1"/>
</dbReference>
<evidence type="ECO:0000256" key="5">
    <source>
        <dbReference type="ARBA" id="ARBA00023239"/>
    </source>
</evidence>
<dbReference type="PROSITE" id="PS51273">
    <property type="entry name" value="GATASE_TYPE_1"/>
    <property type="match status" value="1"/>
</dbReference>
<dbReference type="GO" id="GO:0036381">
    <property type="term" value="F:pyridoxal 5'-phosphate synthase (glutamine hydrolysing) activity"/>
    <property type="evidence" value="ECO:0007669"/>
    <property type="project" value="UniProtKB-UniRule"/>
</dbReference>
<dbReference type="PIRSF" id="PIRSF005639">
    <property type="entry name" value="Glut_amidoT_SNO"/>
    <property type="match status" value="1"/>
</dbReference>
<dbReference type="GO" id="GO:0016740">
    <property type="term" value="F:transferase activity"/>
    <property type="evidence" value="ECO:0007669"/>
    <property type="project" value="UniProtKB-KW"/>
</dbReference>
<dbReference type="RefSeq" id="WP_012229330.1">
    <property type="nucleotide sequence ID" value="NZ_HG422565.1"/>
</dbReference>
<dbReference type="HOGENOM" id="CLU_069674_2_0_11"/>
<dbReference type="GO" id="GO:0004359">
    <property type="term" value="F:glutaminase activity"/>
    <property type="evidence" value="ECO:0007669"/>
    <property type="project" value="UniProtKB-UniRule"/>
</dbReference>
<dbReference type="InterPro" id="IPR021196">
    <property type="entry name" value="PdxT/SNO_CS"/>
</dbReference>
<reference evidence="13 14" key="1">
    <citation type="journal article" date="2013" name="ISME J.">
        <title>Metabolic model for the filamentous 'Candidatus Microthrix parvicella' based on genomic and metagenomic analyses.</title>
        <authorList>
            <person name="Jon McIlroy S."/>
            <person name="Kristiansen R."/>
            <person name="Albertsen M."/>
            <person name="Michael Karst S."/>
            <person name="Rossetti S."/>
            <person name="Lund Nielsen J."/>
            <person name="Tandoi V."/>
            <person name="James Seviour R."/>
            <person name="Nielsen P.H."/>
        </authorList>
    </citation>
    <scope>NUCLEOTIDE SEQUENCE [LARGE SCALE GENOMIC DNA]</scope>
    <source>
        <strain evidence="13 14">RN1</strain>
    </source>
</reference>
<dbReference type="HAMAP" id="MF_01615">
    <property type="entry name" value="PdxT"/>
    <property type="match status" value="1"/>
</dbReference>
<dbReference type="GO" id="GO:0042823">
    <property type="term" value="P:pyridoxal phosphate biosynthetic process"/>
    <property type="evidence" value="ECO:0007669"/>
    <property type="project" value="UniProtKB-UniRule"/>
</dbReference>
<keyword evidence="2 10" id="KW-0378">Hydrolase</keyword>
<dbReference type="InterPro" id="IPR002161">
    <property type="entry name" value="PdxT/SNO"/>
</dbReference>
<dbReference type="Proteomes" id="UP000018291">
    <property type="component" value="Unassembled WGS sequence"/>
</dbReference>
<evidence type="ECO:0000256" key="12">
    <source>
        <dbReference type="PIRSR" id="PIRSR005639-2"/>
    </source>
</evidence>
<dbReference type="EC" id="4.3.3.6" evidence="10"/>
<evidence type="ECO:0000256" key="4">
    <source>
        <dbReference type="ARBA" id="ARBA00022962"/>
    </source>
</evidence>
<proteinExistence type="inferred from homology"/>
<dbReference type="CDD" id="cd01749">
    <property type="entry name" value="GATase1_PB"/>
    <property type="match status" value="1"/>
</dbReference>
<keyword evidence="3 10" id="KW-0663">Pyridoxal phosphate</keyword>
<comment type="catalytic activity">
    <reaction evidence="6 10">
        <text>aldehydo-D-ribose 5-phosphate + D-glyceraldehyde 3-phosphate + L-glutamine = pyridoxal 5'-phosphate + L-glutamate + phosphate + 3 H2O + H(+)</text>
        <dbReference type="Rhea" id="RHEA:31507"/>
        <dbReference type="ChEBI" id="CHEBI:15377"/>
        <dbReference type="ChEBI" id="CHEBI:15378"/>
        <dbReference type="ChEBI" id="CHEBI:29985"/>
        <dbReference type="ChEBI" id="CHEBI:43474"/>
        <dbReference type="ChEBI" id="CHEBI:58273"/>
        <dbReference type="ChEBI" id="CHEBI:58359"/>
        <dbReference type="ChEBI" id="CHEBI:59776"/>
        <dbReference type="ChEBI" id="CHEBI:597326"/>
        <dbReference type="EC" id="4.3.3.6"/>
    </reaction>
</comment>
<dbReference type="InterPro" id="IPR029062">
    <property type="entry name" value="Class_I_gatase-like"/>
</dbReference>
<feature type="active site" description="Charge relay system" evidence="10 11">
    <location>
        <position position="177"/>
    </location>
</feature>
<comment type="caution">
    <text evidence="13">The sequence shown here is derived from an EMBL/GenBank/DDBJ whole genome shotgun (WGS) entry which is preliminary data.</text>
</comment>
<accession>R4Z2J8</accession>
<gene>
    <name evidence="10 13" type="primary">pdxT</name>
    <name evidence="13" type="ORF">BN381_50100</name>
</gene>
<dbReference type="SUPFAM" id="SSF52317">
    <property type="entry name" value="Class I glutamine amidotransferase-like"/>
    <property type="match status" value="1"/>
</dbReference>
<dbReference type="GO" id="GO:0008614">
    <property type="term" value="P:pyridoxine metabolic process"/>
    <property type="evidence" value="ECO:0007669"/>
    <property type="project" value="TreeGrafter"/>
</dbReference>
<dbReference type="EMBL" id="CANL01000045">
    <property type="protein sequence ID" value="CCM64958.1"/>
    <property type="molecule type" value="Genomic_DNA"/>
</dbReference>